<name>A0A2X2IW40_SPHMU</name>
<accession>A0A2X2IW40</accession>
<reference evidence="1 2" key="1">
    <citation type="submission" date="2018-06" db="EMBL/GenBank/DDBJ databases">
        <authorList>
            <consortium name="Pathogen Informatics"/>
            <person name="Doyle S."/>
        </authorList>
    </citation>
    <scope>NUCLEOTIDE SEQUENCE [LARGE SCALE GENOMIC DNA]</scope>
    <source>
        <strain evidence="1 2">NCTC11343</strain>
    </source>
</reference>
<protein>
    <submittedName>
        <fullName evidence="1">Uncharacterized protein</fullName>
    </submittedName>
</protein>
<evidence type="ECO:0000313" key="2">
    <source>
        <dbReference type="Proteomes" id="UP000251241"/>
    </source>
</evidence>
<evidence type="ECO:0000313" key="1">
    <source>
        <dbReference type="EMBL" id="SPZ83523.1"/>
    </source>
</evidence>
<dbReference type="EMBL" id="UAUU01000002">
    <property type="protein sequence ID" value="SPZ83523.1"/>
    <property type="molecule type" value="Genomic_DNA"/>
</dbReference>
<dbReference type="Proteomes" id="UP000251241">
    <property type="component" value="Unassembled WGS sequence"/>
</dbReference>
<gene>
    <name evidence="1" type="ORF">NCTC11343_00042</name>
</gene>
<proteinExistence type="predicted"/>
<dbReference type="AlphaFoldDB" id="A0A2X2IW40"/>
<sequence length="34" mass="4368">MTKIMFCVNFYVLFLKKYYKNHIYFDFLIFYSIN</sequence>
<organism evidence="1 2">
    <name type="scientific">Sphingobacterium multivorum</name>
    <dbReference type="NCBI Taxonomy" id="28454"/>
    <lineage>
        <taxon>Bacteria</taxon>
        <taxon>Pseudomonadati</taxon>
        <taxon>Bacteroidota</taxon>
        <taxon>Sphingobacteriia</taxon>
        <taxon>Sphingobacteriales</taxon>
        <taxon>Sphingobacteriaceae</taxon>
        <taxon>Sphingobacterium</taxon>
    </lineage>
</organism>